<protein>
    <recommendedName>
        <fullName evidence="5">Mce-associated membrane protein</fullName>
    </recommendedName>
</protein>
<keyword evidence="4" id="KW-1185">Reference proteome</keyword>
<gene>
    <name evidence="3" type="ORF">GCM10023147_35710</name>
</gene>
<feature type="region of interest" description="Disordered" evidence="1">
    <location>
        <begin position="1"/>
        <end position="80"/>
    </location>
</feature>
<keyword evidence="2" id="KW-0472">Membrane</keyword>
<evidence type="ECO:0000256" key="2">
    <source>
        <dbReference type="SAM" id="Phobius"/>
    </source>
</evidence>
<feature type="compositionally biased region" description="Low complexity" evidence="1">
    <location>
        <begin position="33"/>
        <end position="51"/>
    </location>
</feature>
<feature type="transmembrane region" description="Helical" evidence="2">
    <location>
        <begin position="92"/>
        <end position="113"/>
    </location>
</feature>
<sequence length="261" mass="27494">MTPSAPKSTEETDTPGSDTTVDTVDLTKPSAGSNATASTSNAADADPADTNRTVGDRAESASAAERRRRIRDERAAAHQPKTITLSVSRTTAALGALCVVLAIVAIVFGALWLTGRSDLNDARGRLAAIDTTNDQNKRAEDVATRYAVGAATIDYQNLSVWEKALVANTTPELSTTLQQAAAQMEQIYSPVQWRSTATPIAAVATSNQNGVIAVNVFVSVITKTTQTPSGMPSTATYAVTVDTRRDWVISDVRGIDSALPK</sequence>
<dbReference type="Proteomes" id="UP001500635">
    <property type="component" value="Unassembled WGS sequence"/>
</dbReference>
<reference evidence="4" key="1">
    <citation type="journal article" date="2019" name="Int. J. Syst. Evol. Microbiol.">
        <title>The Global Catalogue of Microorganisms (GCM) 10K type strain sequencing project: providing services to taxonomists for standard genome sequencing and annotation.</title>
        <authorList>
            <consortium name="The Broad Institute Genomics Platform"/>
            <consortium name="The Broad Institute Genome Sequencing Center for Infectious Disease"/>
            <person name="Wu L."/>
            <person name="Ma J."/>
        </authorList>
    </citation>
    <scope>NUCLEOTIDE SEQUENCE [LARGE SCALE GENOMIC DNA]</scope>
    <source>
        <strain evidence="4">JCM 17688</strain>
    </source>
</reference>
<proteinExistence type="predicted"/>
<keyword evidence="2" id="KW-0812">Transmembrane</keyword>
<keyword evidence="2" id="KW-1133">Transmembrane helix</keyword>
<evidence type="ECO:0000256" key="1">
    <source>
        <dbReference type="SAM" id="MobiDB-lite"/>
    </source>
</evidence>
<name>A0ABP8K0U1_9ACTN</name>
<evidence type="ECO:0000313" key="3">
    <source>
        <dbReference type="EMBL" id="GAA4398954.1"/>
    </source>
</evidence>
<comment type="caution">
    <text evidence="3">The sequence shown here is derived from an EMBL/GenBank/DDBJ whole genome shotgun (WGS) entry which is preliminary data.</text>
</comment>
<accession>A0ABP8K0U1</accession>
<organism evidence="3 4">
    <name type="scientific">Tsukamurella soli</name>
    <dbReference type="NCBI Taxonomy" id="644556"/>
    <lineage>
        <taxon>Bacteria</taxon>
        <taxon>Bacillati</taxon>
        <taxon>Actinomycetota</taxon>
        <taxon>Actinomycetes</taxon>
        <taxon>Mycobacteriales</taxon>
        <taxon>Tsukamurellaceae</taxon>
        <taxon>Tsukamurella</taxon>
    </lineage>
</organism>
<dbReference type="EMBL" id="BAABFR010000066">
    <property type="protein sequence ID" value="GAA4398954.1"/>
    <property type="molecule type" value="Genomic_DNA"/>
</dbReference>
<evidence type="ECO:0000313" key="4">
    <source>
        <dbReference type="Proteomes" id="UP001500635"/>
    </source>
</evidence>
<evidence type="ECO:0008006" key="5">
    <source>
        <dbReference type="Google" id="ProtNLM"/>
    </source>
</evidence>